<dbReference type="RefSeq" id="WP_055173778.1">
    <property type="nucleotide sequence ID" value="NZ_CAXSUM010000024.1"/>
</dbReference>
<sequence length="324" mass="38501">MAANIFGRYVWLIEQFRRYGRLTYEEVNDLWHRSGLSYGDDDDLALRTFHNHRKAIFDIFEVEIACDIKGGYKYYIDHPEDLEKDNLRIWLIDSYTAMNQIQADRKLKGRIIFENVPSGHKWLNVITDAMRNNQVLTVTHQGFGKPEPWYFDIEPYYLKVVKRRWYVLARSPYYSNRNCQKNKEDGGDRPKDVFLVYALDRILDCKPTGSTFRMKEDFDIDEYYRGCCGIIHSKEEPIRVVLKAYNGGPDYLRTLPIHESQRELVELKEDEASYFELTVRPTFDLYQSLLAQADQIEVLEPASVRNEMRNFAKNLMSYYKEERQ</sequence>
<dbReference type="AlphaFoldDB" id="A0A174WW36"/>
<evidence type="ECO:0000313" key="3">
    <source>
        <dbReference type="EMBL" id="CUQ21261.1"/>
    </source>
</evidence>
<evidence type="ECO:0000259" key="2">
    <source>
        <dbReference type="Pfam" id="PF25583"/>
    </source>
</evidence>
<feature type="domain" description="WCX" evidence="2">
    <location>
        <begin position="236"/>
        <end position="315"/>
    </location>
</feature>
<evidence type="ECO:0000313" key="8">
    <source>
        <dbReference type="Proteomes" id="UP000427825"/>
    </source>
</evidence>
<dbReference type="Proteomes" id="UP000095657">
    <property type="component" value="Unassembled WGS sequence"/>
</dbReference>
<dbReference type="EMBL" id="CZAI01000017">
    <property type="protein sequence ID" value="CUQ21261.1"/>
    <property type="molecule type" value="Genomic_DNA"/>
</dbReference>
<evidence type="ECO:0000313" key="4">
    <source>
        <dbReference type="EMBL" id="CUQ49766.1"/>
    </source>
</evidence>
<dbReference type="EMBL" id="CZBL01000019">
    <property type="protein sequence ID" value="CUQ49766.1"/>
    <property type="molecule type" value="Genomic_DNA"/>
</dbReference>
<evidence type="ECO:0000259" key="1">
    <source>
        <dbReference type="Pfam" id="PF13280"/>
    </source>
</evidence>
<dbReference type="EMBL" id="VVYJ01000006">
    <property type="protein sequence ID" value="KAA5476789.1"/>
    <property type="molecule type" value="Genomic_DNA"/>
</dbReference>
<dbReference type="STRING" id="47678.ERS852494_04317"/>
<dbReference type="PANTHER" id="PTHR34580">
    <property type="match status" value="1"/>
</dbReference>
<dbReference type="Pfam" id="PF25583">
    <property type="entry name" value="WCX"/>
    <property type="match status" value="1"/>
</dbReference>
<dbReference type="Proteomes" id="UP000095725">
    <property type="component" value="Unassembled WGS sequence"/>
</dbReference>
<protein>
    <submittedName>
        <fullName evidence="4">Transcriptional regulator</fullName>
    </submittedName>
    <submittedName>
        <fullName evidence="5">WYL domain-containing protein</fullName>
    </submittedName>
</protein>
<evidence type="ECO:0000313" key="6">
    <source>
        <dbReference type="Proteomes" id="UP000095657"/>
    </source>
</evidence>
<dbReference type="InterPro" id="IPR057727">
    <property type="entry name" value="WCX_dom"/>
</dbReference>
<evidence type="ECO:0000313" key="5">
    <source>
        <dbReference type="EMBL" id="KAA5476789.1"/>
    </source>
</evidence>
<accession>A0A174WW36</accession>
<dbReference type="Proteomes" id="UP000427825">
    <property type="component" value="Unassembled WGS sequence"/>
</dbReference>
<dbReference type="InterPro" id="IPR026881">
    <property type="entry name" value="WYL_dom"/>
</dbReference>
<organism evidence="4 7">
    <name type="scientific">Bacteroides caccae</name>
    <dbReference type="NCBI Taxonomy" id="47678"/>
    <lineage>
        <taxon>Bacteria</taxon>
        <taxon>Pseudomonadati</taxon>
        <taxon>Bacteroidota</taxon>
        <taxon>Bacteroidia</taxon>
        <taxon>Bacteroidales</taxon>
        <taxon>Bacteroidaceae</taxon>
        <taxon>Bacteroides</taxon>
    </lineage>
</organism>
<reference evidence="5 8" key="2">
    <citation type="journal article" date="2019" name="Nat. Med.">
        <title>A library of human gut bacterial isolates paired with longitudinal multiomics data enables mechanistic microbiome research.</title>
        <authorList>
            <person name="Poyet M."/>
            <person name="Groussin M."/>
            <person name="Gibbons S.M."/>
            <person name="Avila-Pacheco J."/>
            <person name="Jiang X."/>
            <person name="Kearney S.M."/>
            <person name="Perrotta A.R."/>
            <person name="Berdy B."/>
            <person name="Zhao S."/>
            <person name="Lieberman T.D."/>
            <person name="Swanson P.K."/>
            <person name="Smith M."/>
            <person name="Roesemann S."/>
            <person name="Alexander J.E."/>
            <person name="Rich S.A."/>
            <person name="Livny J."/>
            <person name="Vlamakis H."/>
            <person name="Clish C."/>
            <person name="Bullock K."/>
            <person name="Deik A."/>
            <person name="Scott J."/>
            <person name="Pierce K.A."/>
            <person name="Xavier R.J."/>
            <person name="Alm E.J."/>
        </authorList>
    </citation>
    <scope>NUCLEOTIDE SEQUENCE [LARGE SCALE GENOMIC DNA]</scope>
    <source>
        <strain evidence="5 8">BIOML-A25</strain>
    </source>
</reference>
<gene>
    <name evidence="3" type="ORF">ERS852494_04317</name>
    <name evidence="4" type="ORF">ERS852558_03861</name>
    <name evidence="5" type="ORF">F2Y39_12695</name>
</gene>
<dbReference type="PROSITE" id="PS52050">
    <property type="entry name" value="WYL"/>
    <property type="match status" value="1"/>
</dbReference>
<reference evidence="6 7" key="1">
    <citation type="submission" date="2015-09" db="EMBL/GenBank/DDBJ databases">
        <authorList>
            <consortium name="Pathogen Informatics"/>
        </authorList>
    </citation>
    <scope>NUCLEOTIDE SEQUENCE [LARGE SCALE GENOMIC DNA]</scope>
    <source>
        <strain evidence="3 6">2789STDY5834880</strain>
        <strain evidence="4 7">2789STDY5834946</strain>
    </source>
</reference>
<name>A0A174WW36_9BACE</name>
<dbReference type="PANTHER" id="PTHR34580:SF9">
    <property type="entry name" value="SLL5097 PROTEIN"/>
    <property type="match status" value="1"/>
</dbReference>
<dbReference type="Pfam" id="PF13280">
    <property type="entry name" value="WYL"/>
    <property type="match status" value="1"/>
</dbReference>
<dbReference type="InterPro" id="IPR051534">
    <property type="entry name" value="CBASS_pafABC_assoc_protein"/>
</dbReference>
<evidence type="ECO:0000313" key="7">
    <source>
        <dbReference type="Proteomes" id="UP000095725"/>
    </source>
</evidence>
<proteinExistence type="predicted"/>
<feature type="domain" description="WYL" evidence="1">
    <location>
        <begin position="123"/>
        <end position="206"/>
    </location>
</feature>